<gene>
    <name evidence="1" type="ORF">D2E22_0839</name>
</gene>
<name>A0A430F7D2_9BIFI</name>
<evidence type="ECO:0000313" key="1">
    <source>
        <dbReference type="EMBL" id="RSX48701.1"/>
    </source>
</evidence>
<proteinExistence type="predicted"/>
<dbReference type="AlphaFoldDB" id="A0A430F7D2"/>
<evidence type="ECO:0000313" key="2">
    <source>
        <dbReference type="Proteomes" id="UP000288052"/>
    </source>
</evidence>
<keyword evidence="2" id="KW-1185">Reference proteome</keyword>
<reference evidence="1 2" key="1">
    <citation type="submission" date="2018-09" db="EMBL/GenBank/DDBJ databases">
        <title>Characterization of the phylogenetic diversity of five novel species belonging to the genus Bifidobacterium.</title>
        <authorList>
            <person name="Lugli G.A."/>
            <person name="Duranti S."/>
            <person name="Milani C."/>
        </authorList>
    </citation>
    <scope>NUCLEOTIDE SEQUENCE [LARGE SCALE GENOMIC DNA]</scope>
    <source>
        <strain evidence="1 2">2020B</strain>
    </source>
</reference>
<comment type="caution">
    <text evidence="1">The sequence shown here is derived from an EMBL/GenBank/DDBJ whole genome shotgun (WGS) entry which is preliminary data.</text>
</comment>
<dbReference type="EMBL" id="QXGI01000003">
    <property type="protein sequence ID" value="RSX48701.1"/>
    <property type="molecule type" value="Genomic_DNA"/>
</dbReference>
<sequence length="40" mass="4667">MHIAPDLVGACHDAGTHQPLNIHWKNHHQVIYKEETHEMQ</sequence>
<organism evidence="1 2">
    <name type="scientific">Bifidobacterium castoris</name>
    <dbReference type="NCBI Taxonomy" id="2306972"/>
    <lineage>
        <taxon>Bacteria</taxon>
        <taxon>Bacillati</taxon>
        <taxon>Actinomycetota</taxon>
        <taxon>Actinomycetes</taxon>
        <taxon>Bifidobacteriales</taxon>
        <taxon>Bifidobacteriaceae</taxon>
        <taxon>Bifidobacterium</taxon>
    </lineage>
</organism>
<dbReference type="Proteomes" id="UP000288052">
    <property type="component" value="Unassembled WGS sequence"/>
</dbReference>
<protein>
    <submittedName>
        <fullName evidence="1">Uncharacterized protein</fullName>
    </submittedName>
</protein>
<accession>A0A430F7D2</accession>